<accession>A0AAW0CD52</accession>
<evidence type="ECO:0000313" key="2">
    <source>
        <dbReference type="EMBL" id="KAK7036880.1"/>
    </source>
</evidence>
<reference evidence="2 3" key="1">
    <citation type="journal article" date="2024" name="J Genomics">
        <title>Draft genome sequencing and assembly of Favolaschia claudopus CIRM-BRFM 2984 isolated from oak limbs.</title>
        <authorList>
            <person name="Navarro D."/>
            <person name="Drula E."/>
            <person name="Chaduli D."/>
            <person name="Cazenave R."/>
            <person name="Ahrendt S."/>
            <person name="Wang J."/>
            <person name="Lipzen A."/>
            <person name="Daum C."/>
            <person name="Barry K."/>
            <person name="Grigoriev I.V."/>
            <person name="Favel A."/>
            <person name="Rosso M.N."/>
            <person name="Martin F."/>
        </authorList>
    </citation>
    <scope>NUCLEOTIDE SEQUENCE [LARGE SCALE GENOMIC DNA]</scope>
    <source>
        <strain evidence="2 3">CIRM-BRFM 2984</strain>
    </source>
</reference>
<evidence type="ECO:0000313" key="3">
    <source>
        <dbReference type="Proteomes" id="UP001362999"/>
    </source>
</evidence>
<organism evidence="2 3">
    <name type="scientific">Favolaschia claudopus</name>
    <dbReference type="NCBI Taxonomy" id="2862362"/>
    <lineage>
        <taxon>Eukaryota</taxon>
        <taxon>Fungi</taxon>
        <taxon>Dikarya</taxon>
        <taxon>Basidiomycota</taxon>
        <taxon>Agaricomycotina</taxon>
        <taxon>Agaricomycetes</taxon>
        <taxon>Agaricomycetidae</taxon>
        <taxon>Agaricales</taxon>
        <taxon>Marasmiineae</taxon>
        <taxon>Mycenaceae</taxon>
        <taxon>Favolaschia</taxon>
    </lineage>
</organism>
<name>A0AAW0CD52_9AGAR</name>
<comment type="caution">
    <text evidence="2">The sequence shown here is derived from an EMBL/GenBank/DDBJ whole genome shotgun (WGS) entry which is preliminary data.</text>
</comment>
<dbReference type="AlphaFoldDB" id="A0AAW0CD52"/>
<keyword evidence="3" id="KW-1185">Reference proteome</keyword>
<protein>
    <submittedName>
        <fullName evidence="2">Uncharacterized protein</fullName>
    </submittedName>
</protein>
<sequence>MPPMPSRLSEKRKEISCKLGRLLCGCCIAGIRICCSASPCSVDISGGKRKQMEYKAWDRLVALPLGIGYKGWPKGIPFDNPSSLKGTAFVNELWIAVMGGSVLFYRLSTTEHEAAQAKFKEQKITHGKRRQFVTSQSASTLVL</sequence>
<dbReference type="EMBL" id="JAWWNJ010000018">
    <property type="protein sequence ID" value="KAK7036880.1"/>
    <property type="molecule type" value="Genomic_DNA"/>
</dbReference>
<dbReference type="EMBL" id="JAWWNJ010000030">
    <property type="protein sequence ID" value="KAK7027082.1"/>
    <property type="molecule type" value="Genomic_DNA"/>
</dbReference>
<proteinExistence type="predicted"/>
<gene>
    <name evidence="1" type="ORF">R3P38DRAFT_2941577</name>
    <name evidence="2" type="ORF">R3P38DRAFT_587439</name>
</gene>
<dbReference type="Proteomes" id="UP001362999">
    <property type="component" value="Unassembled WGS sequence"/>
</dbReference>
<evidence type="ECO:0000313" key="1">
    <source>
        <dbReference type="EMBL" id="KAK7027082.1"/>
    </source>
</evidence>